<accession>A0A0F9J2Q8</accession>
<dbReference type="AlphaFoldDB" id="A0A0F9J2Q8"/>
<dbReference type="SUPFAM" id="SSF52402">
    <property type="entry name" value="Adenine nucleotide alpha hydrolases-like"/>
    <property type="match status" value="1"/>
</dbReference>
<organism evidence="1">
    <name type="scientific">marine sediment metagenome</name>
    <dbReference type="NCBI Taxonomy" id="412755"/>
    <lineage>
        <taxon>unclassified sequences</taxon>
        <taxon>metagenomes</taxon>
        <taxon>ecological metagenomes</taxon>
    </lineage>
</organism>
<protein>
    <recommendedName>
        <fullName evidence="2">Phosphoadenosine phosphosulphate reductase domain-containing protein</fullName>
    </recommendedName>
</protein>
<dbReference type="Gene3D" id="3.40.50.620">
    <property type="entry name" value="HUPs"/>
    <property type="match status" value="1"/>
</dbReference>
<name>A0A0F9J2Q8_9ZZZZ</name>
<dbReference type="InterPro" id="IPR014729">
    <property type="entry name" value="Rossmann-like_a/b/a_fold"/>
</dbReference>
<evidence type="ECO:0000313" key="1">
    <source>
        <dbReference type="EMBL" id="KKM63828.1"/>
    </source>
</evidence>
<gene>
    <name evidence="1" type="ORF">LCGC14_1507550</name>
</gene>
<reference evidence="1" key="1">
    <citation type="journal article" date="2015" name="Nature">
        <title>Complex archaea that bridge the gap between prokaryotes and eukaryotes.</title>
        <authorList>
            <person name="Spang A."/>
            <person name="Saw J.H."/>
            <person name="Jorgensen S.L."/>
            <person name="Zaremba-Niedzwiedzka K."/>
            <person name="Martijn J."/>
            <person name="Lind A.E."/>
            <person name="van Eijk R."/>
            <person name="Schleper C."/>
            <person name="Guy L."/>
            <person name="Ettema T.J."/>
        </authorList>
    </citation>
    <scope>NUCLEOTIDE SEQUENCE</scope>
</reference>
<dbReference type="EMBL" id="LAZR01011024">
    <property type="protein sequence ID" value="KKM63828.1"/>
    <property type="molecule type" value="Genomic_DNA"/>
</dbReference>
<evidence type="ECO:0008006" key="2">
    <source>
        <dbReference type="Google" id="ProtNLM"/>
    </source>
</evidence>
<sequence>MTTTITLPENHKINVCYGGGVDSTAMLVALKNQGIRPDLITFADVGGEKPDTIEYVKQMDKWLDRVGFPRVTWCKKIPLESTGYTDLEGNCVKNETLPSLAFGMKSCSIKWKHVPQDYALKGCKSGPMKCRPHTIWHISQVTGRKVVKLIGYDNGMADLRRSKNLKSEDEDFLFVYPLQQLEWAREDCIKAIAEEGLQIPIKSACFFCPASKVWELYWLAGKHPELFEKALHMEVNAMTGHHTRFNKIEMGAGFMDLIGSGDRWPSSKTTVGLGRCFAWNHWARMNGVTDKDGVVIRERSQHFLCMADKLKKTGGNAADLRTC</sequence>
<comment type="caution">
    <text evidence="1">The sequence shown here is derived from an EMBL/GenBank/DDBJ whole genome shotgun (WGS) entry which is preliminary data.</text>
</comment>
<proteinExistence type="predicted"/>